<evidence type="ECO:0000313" key="2">
    <source>
        <dbReference type="Proteomes" id="UP000708208"/>
    </source>
</evidence>
<dbReference type="AlphaFoldDB" id="A0A8J2PDG9"/>
<proteinExistence type="predicted"/>
<sequence length="33" mass="3747">RECCHPVVRLSCLIINILLDADLQSCGFLKFII</sequence>
<accession>A0A8J2PDG9</accession>
<organism evidence="1 2">
    <name type="scientific">Allacma fusca</name>
    <dbReference type="NCBI Taxonomy" id="39272"/>
    <lineage>
        <taxon>Eukaryota</taxon>
        <taxon>Metazoa</taxon>
        <taxon>Ecdysozoa</taxon>
        <taxon>Arthropoda</taxon>
        <taxon>Hexapoda</taxon>
        <taxon>Collembola</taxon>
        <taxon>Symphypleona</taxon>
        <taxon>Sminthuridae</taxon>
        <taxon>Allacma</taxon>
    </lineage>
</organism>
<evidence type="ECO:0000313" key="1">
    <source>
        <dbReference type="EMBL" id="CAG7824832.1"/>
    </source>
</evidence>
<dbReference type="EMBL" id="CAJVCH010534159">
    <property type="protein sequence ID" value="CAG7824832.1"/>
    <property type="molecule type" value="Genomic_DNA"/>
</dbReference>
<protein>
    <submittedName>
        <fullName evidence="1">Uncharacterized protein</fullName>
    </submittedName>
</protein>
<name>A0A8J2PDG9_9HEXA</name>
<keyword evidence="2" id="KW-1185">Reference proteome</keyword>
<dbReference type="Proteomes" id="UP000708208">
    <property type="component" value="Unassembled WGS sequence"/>
</dbReference>
<gene>
    <name evidence="1" type="ORF">AFUS01_LOCUS34968</name>
</gene>
<feature type="non-terminal residue" evidence="1">
    <location>
        <position position="1"/>
    </location>
</feature>
<comment type="caution">
    <text evidence="1">The sequence shown here is derived from an EMBL/GenBank/DDBJ whole genome shotgun (WGS) entry which is preliminary data.</text>
</comment>
<reference evidence="1" key="1">
    <citation type="submission" date="2021-06" db="EMBL/GenBank/DDBJ databases">
        <authorList>
            <person name="Hodson N. C."/>
            <person name="Mongue J. A."/>
            <person name="Jaron S. K."/>
        </authorList>
    </citation>
    <scope>NUCLEOTIDE SEQUENCE</scope>
</reference>